<feature type="compositionally biased region" description="Polar residues" evidence="1">
    <location>
        <begin position="333"/>
        <end position="342"/>
    </location>
</feature>
<protein>
    <submittedName>
        <fullName evidence="2">Uncharacterized protein</fullName>
    </submittedName>
</protein>
<organism evidence="2 3">
    <name type="scientific">Penicillium chermesinum</name>
    <dbReference type="NCBI Taxonomy" id="63820"/>
    <lineage>
        <taxon>Eukaryota</taxon>
        <taxon>Fungi</taxon>
        <taxon>Dikarya</taxon>
        <taxon>Ascomycota</taxon>
        <taxon>Pezizomycotina</taxon>
        <taxon>Eurotiomycetes</taxon>
        <taxon>Eurotiomycetidae</taxon>
        <taxon>Eurotiales</taxon>
        <taxon>Aspergillaceae</taxon>
        <taxon>Penicillium</taxon>
    </lineage>
</organism>
<feature type="region of interest" description="Disordered" evidence="1">
    <location>
        <begin position="262"/>
        <end position="284"/>
    </location>
</feature>
<sequence length="373" mass="41112">MRPRPIGQFPSDLEYRSVRIVKPRSAISDIERKRKRAELDDPLDSEEYHIGMPLDAANLDIPYLVGSNTPAPSSEDSVHSASMAKRVKTGSLHESVRGSKEKSNEGKSGKLSHSLATPISEGRSPTPFDTTPLDTPRVTPMVESQEEIPASQPVASMPSAGTLAASKGVDYVAWFQSLPKPTSGNEADVAALSELVEHTIASAQKSKKDRVAISLLYYWWSIACTLRRRPPSDEKMTKALHSVLYVNASKAQAWFEKYVSENTSQPDGHTVRESSLTSSVTESRQPVRAESLKLSEVYNGTGGKELTDLFNAGKINTAPLPRRRNRPGRTVRSISGSGNGMTTLPVKRESVKSEYVWRNGSQTVWKPLRFRHQ</sequence>
<keyword evidence="3" id="KW-1185">Reference proteome</keyword>
<evidence type="ECO:0000256" key="1">
    <source>
        <dbReference type="SAM" id="MobiDB-lite"/>
    </source>
</evidence>
<feature type="compositionally biased region" description="Low complexity" evidence="1">
    <location>
        <begin position="125"/>
        <end position="134"/>
    </location>
</feature>
<reference evidence="2" key="1">
    <citation type="submission" date="2022-11" db="EMBL/GenBank/DDBJ databases">
        <authorList>
            <person name="Petersen C."/>
        </authorList>
    </citation>
    <scope>NUCLEOTIDE SEQUENCE</scope>
    <source>
        <strain evidence="2">IBT 19713</strain>
    </source>
</reference>
<feature type="region of interest" description="Disordered" evidence="1">
    <location>
        <begin position="64"/>
        <end position="134"/>
    </location>
</feature>
<reference evidence="2" key="2">
    <citation type="journal article" date="2023" name="IMA Fungus">
        <title>Comparative genomic study of the Penicillium genus elucidates a diverse pangenome and 15 lateral gene transfer events.</title>
        <authorList>
            <person name="Petersen C."/>
            <person name="Sorensen T."/>
            <person name="Nielsen M.R."/>
            <person name="Sondergaard T.E."/>
            <person name="Sorensen J.L."/>
            <person name="Fitzpatrick D.A."/>
            <person name="Frisvad J.C."/>
            <person name="Nielsen K.L."/>
        </authorList>
    </citation>
    <scope>NUCLEOTIDE SEQUENCE</scope>
    <source>
        <strain evidence="2">IBT 19713</strain>
    </source>
</reference>
<dbReference type="RefSeq" id="XP_058332136.1">
    <property type="nucleotide sequence ID" value="XM_058473133.1"/>
</dbReference>
<name>A0A9W9PA28_9EURO</name>
<evidence type="ECO:0000313" key="3">
    <source>
        <dbReference type="Proteomes" id="UP001150941"/>
    </source>
</evidence>
<accession>A0A9W9PA28</accession>
<evidence type="ECO:0000313" key="2">
    <source>
        <dbReference type="EMBL" id="KAJ5239217.1"/>
    </source>
</evidence>
<feature type="compositionally biased region" description="Basic and acidic residues" evidence="1">
    <location>
        <begin position="94"/>
        <end position="108"/>
    </location>
</feature>
<comment type="caution">
    <text evidence="2">The sequence shown here is derived from an EMBL/GenBank/DDBJ whole genome shotgun (WGS) entry which is preliminary data.</text>
</comment>
<proteinExistence type="predicted"/>
<dbReference type="Proteomes" id="UP001150941">
    <property type="component" value="Unassembled WGS sequence"/>
</dbReference>
<dbReference type="EMBL" id="JAPQKS010000003">
    <property type="protein sequence ID" value="KAJ5239217.1"/>
    <property type="molecule type" value="Genomic_DNA"/>
</dbReference>
<dbReference type="OrthoDB" id="5876363at2759"/>
<dbReference type="GeneID" id="83200436"/>
<dbReference type="AlphaFoldDB" id="A0A9W9PA28"/>
<gene>
    <name evidence="2" type="ORF">N7468_003836</name>
</gene>
<feature type="region of interest" description="Disordered" evidence="1">
    <location>
        <begin position="318"/>
        <end position="344"/>
    </location>
</feature>
<feature type="compositionally biased region" description="Polar residues" evidence="1">
    <location>
        <begin position="66"/>
        <end position="75"/>
    </location>
</feature>